<dbReference type="GO" id="GO:0007034">
    <property type="term" value="P:vacuolar transport"/>
    <property type="evidence" value="ECO:0007669"/>
    <property type="project" value="TreeGrafter"/>
</dbReference>
<keyword evidence="1" id="KW-0072">Autophagy</keyword>
<protein>
    <recommendedName>
        <fullName evidence="2">FPL domain-containing protein</fullName>
    </recommendedName>
</protein>
<evidence type="ECO:0000313" key="4">
    <source>
        <dbReference type="Proteomes" id="UP001054902"/>
    </source>
</evidence>
<dbReference type="AlphaFoldDB" id="A0AAD3D861"/>
<comment type="caution">
    <text evidence="3">The sequence shown here is derived from an EMBL/GenBank/DDBJ whole genome shotgun (WGS) entry which is preliminary data.</text>
</comment>
<organism evidence="3 4">
    <name type="scientific">Chaetoceros tenuissimus</name>
    <dbReference type="NCBI Taxonomy" id="426638"/>
    <lineage>
        <taxon>Eukaryota</taxon>
        <taxon>Sar</taxon>
        <taxon>Stramenopiles</taxon>
        <taxon>Ochrophyta</taxon>
        <taxon>Bacillariophyta</taxon>
        <taxon>Coscinodiscophyceae</taxon>
        <taxon>Chaetocerotophycidae</taxon>
        <taxon>Chaetocerotales</taxon>
        <taxon>Chaetocerotaceae</taxon>
        <taxon>Chaetoceros</taxon>
    </lineage>
</organism>
<dbReference type="EMBL" id="BLLK01000062">
    <property type="protein sequence ID" value="GFH58590.1"/>
    <property type="molecule type" value="Genomic_DNA"/>
</dbReference>
<dbReference type="GO" id="GO:0016197">
    <property type="term" value="P:endosomal transport"/>
    <property type="evidence" value="ECO:0007669"/>
    <property type="project" value="TreeGrafter"/>
</dbReference>
<accession>A0AAD3D861</accession>
<gene>
    <name evidence="3" type="ORF">CTEN210_15066</name>
</gene>
<dbReference type="GO" id="GO:1901096">
    <property type="term" value="P:regulation of autophagosome maturation"/>
    <property type="evidence" value="ECO:0007669"/>
    <property type="project" value="TreeGrafter"/>
</dbReference>
<sequence length="1232" mass="137807">MFRRKKQSNGDLSSPPPLIELQDNIAALNDLLSETKVRVQVTGRKPNDCTKYIKLDIDTEDRMVELIRRIAELAVQGEQKAASLAAAEEDANSVLTGGSSRMNGSVASVHSDHSIHANAVFEYFCEQNVVSMIIDIATGIAFIDDNDEGDVMKMESLEFGATIKSSDTDEALAGSGSFDSHWKPYGDSFVPLAVAPTRIAVQAIQAMSILIQNVKMTTSLYLILSNPKLKDLINIRLDAYDVAEKDYVESDDYSHYSGSQVRDDNNHAATADIFELTNIFVTFLKSMAMKMNPETLQFFLSYPLHKGRRPNGNGSRSDPQFYEDVKFPLYERALQFCTPDVETFVRTTAMNICLNILRLATEGDPLLPELNSIEVDDTLDKRWSAMEFVDHEDDRPDRKTNPNSTSELPFKERLTISHFVCEPSRVQQLSSGIFTQLASLCGKIEEAVRKIEKIDHALSVCFVTIDKAKENPFPANDGDSGISGGDPSAKIPIDIEKEEKKIETLQSERIKVVKHFHGDIVSDFQDELYLLEDLLKVGLIPLNEQIIEMMFPTVIYPLILTPLHNFIRQNNREGEREQSAFGGSFIKHMSRPVTPNIPNSESDSSLAKSALFVIASIFHYIKHDVLLNLLTTVLLHPLCPEVSNATSLEQMYLSISYKDEQEYTHIKTDTYQKENNVNLYSFGRQNDGSVEAGSRTNSRQSCMFVFTPILTDIFQWSMNMTPKLDTPQENLKVNKYRRTLLSCLSGTDGMGELQSLAIYAIDAIVSTMSKDVLNNVVLAAKVHEDIEFRSNPSLSDGDESITSESTSFSQSTSKYMIEFIASLCVSAISASVTFDGMWSLRYSPIAAHAIYCSSLIDYSVKDTATKLIRHRRFEAGKFLDQTPSRLKRFSKDNDKEIDSDLMMDRVFFDPFCDGDTFVVENTSRRPGEGPGNLWDGPAYIDVMKDGNILLMAKQICEDISAKHIIGHDCEELSYRCGANSAVSYIRLDAFFTLLKDKLETNNLELEKGYKGVAAISRCSTKILESRKQGELYAASPVSEALSNLLFDEDVSSSANSNGLVPKPGDIVELVGRKPFPCVCEVTEENQSLITDGSSCVEADGVKWQSLYLVMLKKHMILAELVQGDSGGFGRIVSICPLCCLMAENHRTLDTDSSAQRLLLTHFSPEKDVPNLFTAEKLDSPREIDETRTIRSTLDIWFEDTQSATKSHKSLCSKIYRARIERGKKIRQLLVQR</sequence>
<reference evidence="3 4" key="1">
    <citation type="journal article" date="2021" name="Sci. Rep.">
        <title>The genome of the diatom Chaetoceros tenuissimus carries an ancient integrated fragment of an extant virus.</title>
        <authorList>
            <person name="Hongo Y."/>
            <person name="Kimura K."/>
            <person name="Takaki Y."/>
            <person name="Yoshida Y."/>
            <person name="Baba S."/>
            <person name="Kobayashi G."/>
            <person name="Nagasaki K."/>
            <person name="Hano T."/>
            <person name="Tomaru Y."/>
        </authorList>
    </citation>
    <scope>NUCLEOTIDE SEQUENCE [LARGE SCALE GENOMIC DNA]</scope>
    <source>
        <strain evidence="3 4">NIES-3715</strain>
    </source>
</reference>
<feature type="domain" description="FPL" evidence="2">
    <location>
        <begin position="196"/>
        <end position="357"/>
    </location>
</feature>
<evidence type="ECO:0000256" key="1">
    <source>
        <dbReference type="ARBA" id="ARBA00023006"/>
    </source>
</evidence>
<dbReference type="GO" id="GO:0005770">
    <property type="term" value="C:late endosome"/>
    <property type="evidence" value="ECO:0007669"/>
    <property type="project" value="TreeGrafter"/>
</dbReference>
<dbReference type="InterPro" id="IPR019155">
    <property type="entry name" value="CLEC16A/TT9_N"/>
</dbReference>
<dbReference type="InterPro" id="IPR039272">
    <property type="entry name" value="CLEC16A/TT9"/>
</dbReference>
<dbReference type="Proteomes" id="UP001054902">
    <property type="component" value="Unassembled WGS sequence"/>
</dbReference>
<dbReference type="Pfam" id="PF09758">
    <property type="entry name" value="FPL"/>
    <property type="match status" value="1"/>
</dbReference>
<dbReference type="PANTHER" id="PTHR21481:SF0">
    <property type="entry name" value="PROTEIN CLEC16A"/>
    <property type="match status" value="1"/>
</dbReference>
<keyword evidence="4" id="KW-1185">Reference proteome</keyword>
<name>A0AAD3D861_9STRA</name>
<proteinExistence type="predicted"/>
<evidence type="ECO:0000313" key="3">
    <source>
        <dbReference type="EMBL" id="GFH58590.1"/>
    </source>
</evidence>
<dbReference type="GO" id="GO:0005794">
    <property type="term" value="C:Golgi apparatus"/>
    <property type="evidence" value="ECO:0007669"/>
    <property type="project" value="TreeGrafter"/>
</dbReference>
<dbReference type="PANTHER" id="PTHR21481">
    <property type="entry name" value="PROTEIN CLEC16A"/>
    <property type="match status" value="1"/>
</dbReference>
<dbReference type="GO" id="GO:0006914">
    <property type="term" value="P:autophagy"/>
    <property type="evidence" value="ECO:0007669"/>
    <property type="project" value="UniProtKB-KW"/>
</dbReference>
<evidence type="ECO:0000259" key="2">
    <source>
        <dbReference type="Pfam" id="PF09758"/>
    </source>
</evidence>